<gene>
    <name evidence="2" type="ORF">WKW82_16890</name>
</gene>
<proteinExistence type="predicted"/>
<organism evidence="2 3">
    <name type="scientific">Variovorax rhizosphaerae</name>
    <dbReference type="NCBI Taxonomy" id="1836200"/>
    <lineage>
        <taxon>Bacteria</taxon>
        <taxon>Pseudomonadati</taxon>
        <taxon>Pseudomonadota</taxon>
        <taxon>Betaproteobacteria</taxon>
        <taxon>Burkholderiales</taxon>
        <taxon>Comamonadaceae</taxon>
        <taxon>Variovorax</taxon>
    </lineage>
</organism>
<dbReference type="Pfam" id="PF01161">
    <property type="entry name" value="PBP"/>
    <property type="match status" value="1"/>
</dbReference>
<dbReference type="CDD" id="cd00865">
    <property type="entry name" value="PEBP_bact_arch"/>
    <property type="match status" value="1"/>
</dbReference>
<keyword evidence="3" id="KW-1185">Reference proteome</keyword>
<dbReference type="PANTHER" id="PTHR30289:SF1">
    <property type="entry name" value="PEBP (PHOSPHATIDYLETHANOLAMINE-BINDING PROTEIN) FAMILY PROTEIN"/>
    <property type="match status" value="1"/>
</dbReference>
<keyword evidence="1" id="KW-0732">Signal</keyword>
<dbReference type="EMBL" id="JBBKZT010000007">
    <property type="protein sequence ID" value="MEJ8848337.1"/>
    <property type="molecule type" value="Genomic_DNA"/>
</dbReference>
<keyword evidence="2" id="KW-0649">Protein kinase inhibitor</keyword>
<dbReference type="PANTHER" id="PTHR30289">
    <property type="entry name" value="UNCHARACTERIZED PROTEIN YBCL-RELATED"/>
    <property type="match status" value="1"/>
</dbReference>
<feature type="chain" id="PRO_5046591836" evidence="1">
    <location>
        <begin position="24"/>
        <end position="190"/>
    </location>
</feature>
<dbReference type="InterPro" id="IPR008914">
    <property type="entry name" value="PEBP"/>
</dbReference>
<dbReference type="Gene3D" id="3.90.280.10">
    <property type="entry name" value="PEBP-like"/>
    <property type="match status" value="1"/>
</dbReference>
<dbReference type="Proteomes" id="UP001385892">
    <property type="component" value="Unassembled WGS sequence"/>
</dbReference>
<reference evidence="2 3" key="1">
    <citation type="submission" date="2024-03" db="EMBL/GenBank/DDBJ databases">
        <title>Novel species of the genus Variovorax.</title>
        <authorList>
            <person name="Liu Q."/>
            <person name="Xin Y.-H."/>
        </authorList>
    </citation>
    <scope>NUCLEOTIDE SEQUENCE [LARGE SCALE GENOMIC DNA]</scope>
    <source>
        <strain evidence="2 3">KACC 18900</strain>
    </source>
</reference>
<dbReference type="NCBIfam" id="TIGR00481">
    <property type="entry name" value="YbhB/YbcL family Raf kinase inhibitor-like protein"/>
    <property type="match status" value="1"/>
</dbReference>
<evidence type="ECO:0000313" key="2">
    <source>
        <dbReference type="EMBL" id="MEJ8848337.1"/>
    </source>
</evidence>
<evidence type="ECO:0000313" key="3">
    <source>
        <dbReference type="Proteomes" id="UP001385892"/>
    </source>
</evidence>
<dbReference type="SUPFAM" id="SSF49777">
    <property type="entry name" value="PEBP-like"/>
    <property type="match status" value="1"/>
</dbReference>
<dbReference type="RefSeq" id="WP_340343466.1">
    <property type="nucleotide sequence ID" value="NZ_JBBKZT010000007.1"/>
</dbReference>
<comment type="caution">
    <text evidence="2">The sequence shown here is derived from an EMBL/GenBank/DDBJ whole genome shotgun (WGS) entry which is preliminary data.</text>
</comment>
<evidence type="ECO:0000256" key="1">
    <source>
        <dbReference type="SAM" id="SignalP"/>
    </source>
</evidence>
<dbReference type="GO" id="GO:0004860">
    <property type="term" value="F:protein kinase inhibitor activity"/>
    <property type="evidence" value="ECO:0007669"/>
    <property type="project" value="UniProtKB-KW"/>
</dbReference>
<sequence>MTLRSTLRSIALAAALTAGAAFAHSAGFTLASPTIKPGGTLTDAQVFNGFGCTGKNISPALTWIGAPNGTKSFAVTVFDPDAPTGSGWWHWVVYNIPANAAGIPEGAGSADGKGLPAGSVQGRTDFGAPGFGGACPPPGDKPHRYIFTVYALKVDKLDIPAEATAAGVGYNIMANKLGSATFTAKYGRKK</sequence>
<dbReference type="InterPro" id="IPR036610">
    <property type="entry name" value="PEBP-like_sf"/>
</dbReference>
<feature type="signal peptide" evidence="1">
    <location>
        <begin position="1"/>
        <end position="23"/>
    </location>
</feature>
<accession>A0ABU8WLC7</accession>
<dbReference type="InterPro" id="IPR005247">
    <property type="entry name" value="YbhB_YbcL/LppC-like"/>
</dbReference>
<name>A0ABU8WLC7_9BURK</name>
<protein>
    <submittedName>
        <fullName evidence="2">YbhB/YbcL family Raf kinase inhibitor-like protein</fullName>
    </submittedName>
</protein>